<dbReference type="EMBL" id="JAAVVJ010000008">
    <property type="protein sequence ID" value="KAF7216971.1"/>
    <property type="molecule type" value="Genomic_DNA"/>
</dbReference>
<evidence type="ECO:0000256" key="2">
    <source>
        <dbReference type="ARBA" id="ARBA00022475"/>
    </source>
</evidence>
<dbReference type="PROSITE" id="PS50837">
    <property type="entry name" value="NACHT"/>
    <property type="match status" value="1"/>
</dbReference>
<dbReference type="InterPro" id="IPR013106">
    <property type="entry name" value="Ig_V-set"/>
</dbReference>
<comment type="subcellular location">
    <subcellularLocation>
        <location evidence="1">Cell membrane</location>
        <topology evidence="1">Single-pass type I membrane protein</topology>
    </subcellularLocation>
</comment>
<dbReference type="GO" id="GO:0009897">
    <property type="term" value="C:external side of plasma membrane"/>
    <property type="evidence" value="ECO:0007669"/>
    <property type="project" value="TreeGrafter"/>
</dbReference>
<evidence type="ECO:0000256" key="4">
    <source>
        <dbReference type="ARBA" id="ARBA00022729"/>
    </source>
</evidence>
<dbReference type="GO" id="GO:0042130">
    <property type="term" value="P:negative regulation of T cell proliferation"/>
    <property type="evidence" value="ECO:0007669"/>
    <property type="project" value="TreeGrafter"/>
</dbReference>
<dbReference type="SUPFAM" id="SSF52540">
    <property type="entry name" value="P-loop containing nucleoside triphosphate hydrolases"/>
    <property type="match status" value="1"/>
</dbReference>
<accession>A0A9D3BQ65</accession>
<evidence type="ECO:0000256" key="11">
    <source>
        <dbReference type="SAM" id="Phobius"/>
    </source>
</evidence>
<evidence type="ECO:0000256" key="6">
    <source>
        <dbReference type="ARBA" id="ARBA00023136"/>
    </source>
</evidence>
<dbReference type="Proteomes" id="UP000822369">
    <property type="component" value="Chromosome 8"/>
</dbReference>
<evidence type="ECO:0000256" key="3">
    <source>
        <dbReference type="ARBA" id="ARBA00022692"/>
    </source>
</evidence>
<comment type="caution">
    <text evidence="15">The sequence shown here is derived from an EMBL/GenBank/DDBJ whole genome shotgun (WGS) entry which is preliminary data.</text>
</comment>
<dbReference type="SMART" id="SM00409">
    <property type="entry name" value="IG"/>
    <property type="match status" value="2"/>
</dbReference>
<dbReference type="GO" id="GO:0042102">
    <property type="term" value="P:positive regulation of T cell proliferation"/>
    <property type="evidence" value="ECO:0007669"/>
    <property type="project" value="TreeGrafter"/>
</dbReference>
<dbReference type="GO" id="GO:0031295">
    <property type="term" value="P:T cell costimulation"/>
    <property type="evidence" value="ECO:0007669"/>
    <property type="project" value="TreeGrafter"/>
</dbReference>
<evidence type="ECO:0000256" key="1">
    <source>
        <dbReference type="ARBA" id="ARBA00004251"/>
    </source>
</evidence>
<dbReference type="PANTHER" id="PTHR25466">
    <property type="entry name" value="T-LYMPHOCYTE ACTIVATION ANTIGEN"/>
    <property type="match status" value="1"/>
</dbReference>
<evidence type="ECO:0000256" key="9">
    <source>
        <dbReference type="ARBA" id="ARBA00023180"/>
    </source>
</evidence>
<dbReference type="InterPro" id="IPR003599">
    <property type="entry name" value="Ig_sub"/>
</dbReference>
<dbReference type="OMA" id="GWAKLKM"/>
<keyword evidence="10" id="KW-0393">Immunoglobulin domain</keyword>
<feature type="signal peptide" evidence="12">
    <location>
        <begin position="1"/>
        <end position="20"/>
    </location>
</feature>
<dbReference type="Pfam" id="PF05729">
    <property type="entry name" value="NACHT"/>
    <property type="match status" value="1"/>
</dbReference>
<dbReference type="GO" id="GO:0007166">
    <property type="term" value="P:cell surface receptor signaling pathway"/>
    <property type="evidence" value="ECO:0007669"/>
    <property type="project" value="TreeGrafter"/>
</dbReference>
<sequence>MDRAIVYVMILQFFFQPSLSDLFIVEAEQTAYVSEYGGNVVMGCKFNAKPSDPQNSLKVTWHWRTSSQYLEVIQLSSTMEQSTSPRYQDRAKMLLNELKHGWAKLQLSDLKINDSGTYECLVQTEKGTDYKTITLSVKAPFKSISKHVEKSANGDKVLLTCESEGYPESPVMWMDGHSWKRADDATTTTTPDHLIKITSRIQVSSSEKNNYTCNFTRDGHSATFHIPDDIPTPPGTNGAVIVVFSLCLILTVVAVIIYRHRKGTRKLLVENVETSTACLQSDKGNGYQEITLTEGSTEESLGLYLKAYYSEFALSSEMRRHCDSFAVEELPHRLQNSEGQLVYLQDLLPEAGEIRLLEGPPGSGKTTIAHILVSSWTKDPKQAVSNLIDLSCVDLLVHVDCSAVKRDLLEDIIAQLSLGERTSAEELRTVLSTFSKTLLFLDGYKEGNQIFDETLGKFLSERGSCRVVVTSCLGDCPTLRGTLGEEAVLKLQMQSAKY</sequence>
<evidence type="ECO:0000256" key="10">
    <source>
        <dbReference type="ARBA" id="ARBA00023319"/>
    </source>
</evidence>
<keyword evidence="3 11" id="KW-0812">Transmembrane</keyword>
<dbReference type="Gene3D" id="3.40.50.300">
    <property type="entry name" value="P-loop containing nucleotide triphosphate hydrolases"/>
    <property type="match status" value="1"/>
</dbReference>
<protein>
    <submittedName>
        <fullName evidence="15">LOC107372543-like protein</fullName>
    </submittedName>
</protein>
<evidence type="ECO:0000259" key="13">
    <source>
        <dbReference type="PROSITE" id="PS50835"/>
    </source>
</evidence>
<evidence type="ECO:0000256" key="12">
    <source>
        <dbReference type="SAM" id="SignalP"/>
    </source>
</evidence>
<dbReference type="SUPFAM" id="SSF48726">
    <property type="entry name" value="Immunoglobulin"/>
    <property type="match status" value="2"/>
</dbReference>
<keyword evidence="4 12" id="KW-0732">Signal</keyword>
<dbReference type="AlphaFoldDB" id="A0A9D3BQ65"/>
<evidence type="ECO:0000313" key="16">
    <source>
        <dbReference type="Proteomes" id="UP000822369"/>
    </source>
</evidence>
<keyword evidence="2" id="KW-1003">Cell membrane</keyword>
<dbReference type="GO" id="GO:0071222">
    <property type="term" value="P:cellular response to lipopolysaccharide"/>
    <property type="evidence" value="ECO:0007669"/>
    <property type="project" value="TreeGrafter"/>
</dbReference>
<dbReference type="PANTHER" id="PTHR25466:SF3">
    <property type="entry name" value="PROGRAMMED CELL DEATH 1 LIGAND 1"/>
    <property type="match status" value="1"/>
</dbReference>
<dbReference type="InterPro" id="IPR051713">
    <property type="entry name" value="T-cell_Activation_Regulation"/>
</dbReference>
<feature type="transmembrane region" description="Helical" evidence="11">
    <location>
        <begin position="238"/>
        <end position="258"/>
    </location>
</feature>
<feature type="domain" description="Ig-like" evidence="13">
    <location>
        <begin position="140"/>
        <end position="223"/>
    </location>
</feature>
<evidence type="ECO:0000256" key="7">
    <source>
        <dbReference type="ARBA" id="ARBA00023157"/>
    </source>
</evidence>
<evidence type="ECO:0000256" key="5">
    <source>
        <dbReference type="ARBA" id="ARBA00022989"/>
    </source>
</evidence>
<name>A0A9D3BQ65_NOTFU</name>
<feature type="domain" description="NACHT" evidence="14">
    <location>
        <begin position="353"/>
        <end position="446"/>
    </location>
</feature>
<dbReference type="Gene3D" id="2.60.40.10">
    <property type="entry name" value="Immunoglobulins"/>
    <property type="match status" value="2"/>
</dbReference>
<gene>
    <name evidence="15" type="ORF">G4P62_001898</name>
</gene>
<feature type="chain" id="PRO_5039138531" evidence="12">
    <location>
        <begin position="21"/>
        <end position="498"/>
    </location>
</feature>
<dbReference type="InterPro" id="IPR036179">
    <property type="entry name" value="Ig-like_dom_sf"/>
</dbReference>
<dbReference type="InterPro" id="IPR007110">
    <property type="entry name" value="Ig-like_dom"/>
</dbReference>
<keyword evidence="6 11" id="KW-0472">Membrane</keyword>
<dbReference type="InterPro" id="IPR013783">
    <property type="entry name" value="Ig-like_fold"/>
</dbReference>
<dbReference type="Pfam" id="PF07686">
    <property type="entry name" value="V-set"/>
    <property type="match status" value="1"/>
</dbReference>
<reference evidence="15" key="1">
    <citation type="submission" date="2020-03" db="EMBL/GenBank/DDBJ databases">
        <title>Intra-Species Differences in Population Size shape Life History and Genome Evolution.</title>
        <authorList>
            <person name="Willemsen D."/>
            <person name="Cui R."/>
            <person name="Valenzano D.R."/>
        </authorList>
    </citation>
    <scope>NUCLEOTIDE SEQUENCE</scope>
    <source>
        <strain evidence="15">GRZ</strain>
        <tissue evidence="15">Whole</tissue>
    </source>
</reference>
<keyword evidence="5 11" id="KW-1133">Transmembrane helix</keyword>
<dbReference type="PROSITE" id="PS50835">
    <property type="entry name" value="IG_LIKE"/>
    <property type="match status" value="2"/>
</dbReference>
<keyword evidence="9" id="KW-0325">Glycoprotein</keyword>
<evidence type="ECO:0000259" key="14">
    <source>
        <dbReference type="PROSITE" id="PS50837"/>
    </source>
</evidence>
<keyword evidence="8" id="KW-0675">Receptor</keyword>
<feature type="domain" description="Ig-like" evidence="13">
    <location>
        <begin position="17"/>
        <end position="136"/>
    </location>
</feature>
<keyword evidence="7" id="KW-1015">Disulfide bond</keyword>
<evidence type="ECO:0000256" key="8">
    <source>
        <dbReference type="ARBA" id="ARBA00023170"/>
    </source>
</evidence>
<dbReference type="InterPro" id="IPR007111">
    <property type="entry name" value="NACHT_NTPase"/>
</dbReference>
<dbReference type="KEGG" id="nfu:107372543"/>
<dbReference type="InterPro" id="IPR027417">
    <property type="entry name" value="P-loop_NTPase"/>
</dbReference>
<evidence type="ECO:0000313" key="15">
    <source>
        <dbReference type="EMBL" id="KAF7216971.1"/>
    </source>
</evidence>
<proteinExistence type="predicted"/>
<organism evidence="15 16">
    <name type="scientific">Nothobranchius furzeri</name>
    <name type="common">Turquoise killifish</name>
    <dbReference type="NCBI Taxonomy" id="105023"/>
    <lineage>
        <taxon>Eukaryota</taxon>
        <taxon>Metazoa</taxon>
        <taxon>Chordata</taxon>
        <taxon>Craniata</taxon>
        <taxon>Vertebrata</taxon>
        <taxon>Euteleostomi</taxon>
        <taxon>Actinopterygii</taxon>
        <taxon>Neopterygii</taxon>
        <taxon>Teleostei</taxon>
        <taxon>Neoteleostei</taxon>
        <taxon>Acanthomorphata</taxon>
        <taxon>Ovalentaria</taxon>
        <taxon>Atherinomorphae</taxon>
        <taxon>Cyprinodontiformes</taxon>
        <taxon>Nothobranchiidae</taxon>
        <taxon>Nothobranchius</taxon>
    </lineage>
</organism>
<dbReference type="GO" id="GO:0006955">
    <property type="term" value="P:immune response"/>
    <property type="evidence" value="ECO:0007669"/>
    <property type="project" value="TreeGrafter"/>
</dbReference>